<dbReference type="AlphaFoldDB" id="A0A6C0AD93"/>
<sequence>MKNFYLTDTFKTACIWAQRNNQAAVVIFIIPNTYIESLENHLILNEEEIWKKTVYKIRNKPKPDLLDYTKEKRNYKKFIKDIDSNDLISGPICANPTAHDIDDIRPIKCDGYIPYQYSFKESTIDDLNSMKAITLFFEET</sequence>
<organism evidence="1">
    <name type="scientific">viral metagenome</name>
    <dbReference type="NCBI Taxonomy" id="1070528"/>
    <lineage>
        <taxon>unclassified sequences</taxon>
        <taxon>metagenomes</taxon>
        <taxon>organismal metagenomes</taxon>
    </lineage>
</organism>
<evidence type="ECO:0000313" key="1">
    <source>
        <dbReference type="EMBL" id="QHS77676.1"/>
    </source>
</evidence>
<protein>
    <submittedName>
        <fullName evidence="1">Uncharacterized protein</fullName>
    </submittedName>
</protein>
<accession>A0A6C0AD93</accession>
<reference evidence="1" key="1">
    <citation type="journal article" date="2020" name="Nature">
        <title>Giant virus diversity and host interactions through global metagenomics.</title>
        <authorList>
            <person name="Schulz F."/>
            <person name="Roux S."/>
            <person name="Paez-Espino D."/>
            <person name="Jungbluth S."/>
            <person name="Walsh D.A."/>
            <person name="Denef V.J."/>
            <person name="McMahon K.D."/>
            <person name="Konstantinidis K.T."/>
            <person name="Eloe-Fadrosh E.A."/>
            <person name="Kyrpides N.C."/>
            <person name="Woyke T."/>
        </authorList>
    </citation>
    <scope>NUCLEOTIDE SEQUENCE</scope>
    <source>
        <strain evidence="1">GVMAG-S-1021933-23</strain>
    </source>
</reference>
<proteinExistence type="predicted"/>
<name>A0A6C0AD93_9ZZZZ</name>
<dbReference type="EMBL" id="MN740593">
    <property type="protein sequence ID" value="QHS77676.1"/>
    <property type="molecule type" value="Genomic_DNA"/>
</dbReference>